<evidence type="ECO:0000256" key="8">
    <source>
        <dbReference type="RuleBase" id="RU361209"/>
    </source>
</evidence>
<keyword evidence="7" id="KW-0961">Cell wall biogenesis/degradation</keyword>
<dbReference type="Proteomes" id="UP000054886">
    <property type="component" value="Unassembled WGS sequence"/>
</dbReference>
<dbReference type="AlphaFoldDB" id="A0A0W0D6W6"/>
<feature type="domain" description="X8" evidence="9">
    <location>
        <begin position="392"/>
        <end position="483"/>
    </location>
</feature>
<dbReference type="FunFam" id="3.20.20.80:FF:000038">
    <property type="entry name" value="1,3-beta-glucanosyltransferase"/>
    <property type="match status" value="1"/>
</dbReference>
<dbReference type="GO" id="GO:0030476">
    <property type="term" value="P:ascospore wall assembly"/>
    <property type="evidence" value="ECO:0007669"/>
    <property type="project" value="EnsemblFungi"/>
</dbReference>
<keyword evidence="3 8" id="KW-0336">GPI-anchor</keyword>
<evidence type="ECO:0000256" key="2">
    <source>
        <dbReference type="ARBA" id="ARBA00007528"/>
    </source>
</evidence>
<dbReference type="VEuPathDB" id="FungiDB:CAGL0G01056g"/>
<comment type="similarity">
    <text evidence="2 8">Belongs to the glycosyl hydrolase 72 family.</text>
</comment>
<dbReference type="PANTHER" id="PTHR31468">
    <property type="entry name" value="1,3-BETA-GLUCANOSYLTRANSFERASE GAS1"/>
    <property type="match status" value="1"/>
</dbReference>
<dbReference type="PANTHER" id="PTHR31468:SF10">
    <property type="entry name" value="1,3-BETA-GLUCANOSYLTRANSFERASE GAS2"/>
    <property type="match status" value="1"/>
</dbReference>
<comment type="subcellular location">
    <subcellularLocation>
        <location evidence="8">Cell membrane</location>
        <topology evidence="8">Lipid-anchor</topology>
        <topology evidence="8">GPI-anchor</topology>
    </subcellularLocation>
    <subcellularLocation>
        <location evidence="1">Membrane</location>
        <topology evidence="1">Lipid-anchor</topology>
        <topology evidence="1">GPI-anchor</topology>
    </subcellularLocation>
</comment>
<keyword evidence="8" id="KW-0449">Lipoprotein</keyword>
<proteinExistence type="inferred from homology"/>
<dbReference type="GO" id="GO:0005886">
    <property type="term" value="C:plasma membrane"/>
    <property type="evidence" value="ECO:0007669"/>
    <property type="project" value="UniProtKB-SubCell"/>
</dbReference>
<sequence>MKKLLYFALSVVATSAQLADEVLLRKWSLQLPTIEIEGNKFFNSETGEQFFMKGIAYQQQVDQGSELYDGTPYVDPLADPHICLRDLPYLVELGINTIRVYHIDPSSSHDTCMKAFSDAGIYVLIDLAEPEISIVRNNPSWDVKVWSRYRDVVDAMHFYNNVLGFFAGNEVTNDKYNTDASPFVKAAIRDVKSYMQQKGYRNIPVGYSTNDDAETRINLSKYFVCGENSADFYGINMYEWCGYSTYGTSGYKERTEEFTDFPVPVFFSEFGCNLVRPRPFTEVAALFSKKMSSVWSGGLVYMYFEEENQYGVVKINKDNEVEKLPDFDNLKKAYRKATPKGVNLSDQAVSRKSINVRKLDCPEKSHNNNWLASDILPPTPNDEKCACLDEILPCLALPSNDDQDHYKTLFNYVCGEVDCTDIKTDGTLGKYGKFSDCSVNQKLSLQLSKLYYKLKLEDPICPTNPKYVRFNSAIITRKDTCESILKEISQGTAKTKKELINEIVTSVPAEDGMISSTANTLSGTKILVIIVLNTLVVLLIAY</sequence>
<dbReference type="OrthoDB" id="421038at2759"/>
<accession>A0A0W0D6W6</accession>
<evidence type="ECO:0000256" key="6">
    <source>
        <dbReference type="ARBA" id="ARBA00023180"/>
    </source>
</evidence>
<dbReference type="EMBL" id="LLZZ01000107">
    <property type="protein sequence ID" value="KTB07558.1"/>
    <property type="molecule type" value="Genomic_DNA"/>
</dbReference>
<keyword evidence="8" id="KW-0472">Membrane</keyword>
<comment type="caution">
    <text evidence="10">The sequence shown here is derived from an EMBL/GenBank/DDBJ whole genome shotgun (WGS) entry which is preliminary data.</text>
</comment>
<dbReference type="Gene3D" id="3.20.20.80">
    <property type="entry name" value="Glycosidases"/>
    <property type="match status" value="1"/>
</dbReference>
<dbReference type="SUPFAM" id="SSF51445">
    <property type="entry name" value="(Trans)glycosidases"/>
    <property type="match status" value="1"/>
</dbReference>
<evidence type="ECO:0000256" key="3">
    <source>
        <dbReference type="ARBA" id="ARBA00022622"/>
    </source>
</evidence>
<dbReference type="Gene3D" id="1.20.58.1040">
    <property type="match status" value="1"/>
</dbReference>
<dbReference type="Pfam" id="PF07983">
    <property type="entry name" value="X8"/>
    <property type="match status" value="1"/>
</dbReference>
<evidence type="ECO:0000256" key="7">
    <source>
        <dbReference type="ARBA" id="ARBA00023316"/>
    </source>
</evidence>
<dbReference type="SMART" id="SM00768">
    <property type="entry name" value="X8"/>
    <property type="match status" value="1"/>
</dbReference>
<dbReference type="GO" id="GO:0071970">
    <property type="term" value="P:fungal-type cell wall (1-&gt;3)-beta-D-glucan biosynthetic process"/>
    <property type="evidence" value="ECO:0007669"/>
    <property type="project" value="TreeGrafter"/>
</dbReference>
<gene>
    <name evidence="10" type="ORF">AO440_001526</name>
</gene>
<evidence type="ECO:0000256" key="1">
    <source>
        <dbReference type="ARBA" id="ARBA00004589"/>
    </source>
</evidence>
<keyword evidence="4 8" id="KW-0732">Signal</keyword>
<dbReference type="InterPro" id="IPR017853">
    <property type="entry name" value="GH"/>
</dbReference>
<dbReference type="GO" id="GO:0098552">
    <property type="term" value="C:side of membrane"/>
    <property type="evidence" value="ECO:0007669"/>
    <property type="project" value="UniProtKB-KW"/>
</dbReference>
<feature type="chain" id="PRO_5008443084" description="1,3-beta-glucanosyltransferase" evidence="8">
    <location>
        <begin position="17"/>
        <end position="542"/>
    </location>
</feature>
<evidence type="ECO:0000259" key="9">
    <source>
        <dbReference type="SMART" id="SM00768"/>
    </source>
</evidence>
<evidence type="ECO:0000313" key="11">
    <source>
        <dbReference type="Proteomes" id="UP000054886"/>
    </source>
</evidence>
<name>A0A0W0D6W6_CANGB</name>
<dbReference type="EC" id="2.4.1.-" evidence="8"/>
<evidence type="ECO:0000256" key="5">
    <source>
        <dbReference type="ARBA" id="ARBA00023157"/>
    </source>
</evidence>
<dbReference type="GO" id="GO:0042124">
    <property type="term" value="F:1,3-beta-glucanosyltransferase activity"/>
    <property type="evidence" value="ECO:0007669"/>
    <property type="project" value="EnsemblFungi"/>
</dbReference>
<dbReference type="VEuPathDB" id="FungiDB:B1J91_G01056g"/>
<keyword evidence="5" id="KW-1015">Disulfide bond</keyword>
<reference evidence="10 11" key="1">
    <citation type="submission" date="2015-10" db="EMBL/GenBank/DDBJ databases">
        <title>Draft genomes sequences of Candida glabrata isolates 1A, 1B, 2A, 2B, 3A and 3B.</title>
        <authorList>
            <person name="Haavelsrud O.E."/>
            <person name="Gaustad P."/>
        </authorList>
    </citation>
    <scope>NUCLEOTIDE SEQUENCE [LARGE SCALE GENOMIC DNA]</scope>
    <source>
        <strain evidence="10">910700640</strain>
    </source>
</reference>
<organism evidence="10 11">
    <name type="scientific">Candida glabrata</name>
    <name type="common">Yeast</name>
    <name type="synonym">Torulopsis glabrata</name>
    <dbReference type="NCBI Taxonomy" id="5478"/>
    <lineage>
        <taxon>Eukaryota</taxon>
        <taxon>Fungi</taxon>
        <taxon>Dikarya</taxon>
        <taxon>Ascomycota</taxon>
        <taxon>Saccharomycotina</taxon>
        <taxon>Saccharomycetes</taxon>
        <taxon>Saccharomycetales</taxon>
        <taxon>Saccharomycetaceae</taxon>
        <taxon>Nakaseomyces</taxon>
    </lineage>
</organism>
<protein>
    <recommendedName>
        <fullName evidence="8">1,3-beta-glucanosyltransferase</fullName>
        <ecNumber evidence="8">2.4.1.-</ecNumber>
    </recommendedName>
</protein>
<evidence type="ECO:0000313" key="10">
    <source>
        <dbReference type="EMBL" id="KTB07558.1"/>
    </source>
</evidence>
<dbReference type="InterPro" id="IPR004886">
    <property type="entry name" value="Glucanosyltransferase"/>
</dbReference>
<dbReference type="VEuPathDB" id="FungiDB:GWK60_G00913"/>
<dbReference type="Pfam" id="PF03198">
    <property type="entry name" value="Glyco_hydro_72"/>
    <property type="match status" value="1"/>
</dbReference>
<dbReference type="InterPro" id="IPR012946">
    <property type="entry name" value="X8"/>
</dbReference>
<evidence type="ECO:0000256" key="4">
    <source>
        <dbReference type="ARBA" id="ARBA00022729"/>
    </source>
</evidence>
<dbReference type="VEuPathDB" id="FungiDB:GVI51_G00913"/>
<comment type="function">
    <text evidence="8">Splits internally a 1,3-beta-glucan molecule and transfers the newly generated reducing end (the donor) to the non-reducing end of another 1,3-beta-glucan molecule (the acceptor) forming a 1,3-beta linkage, resulting in the elongation of 1,3-beta-glucan chains in the cell wall.</text>
</comment>
<feature type="signal peptide" evidence="8">
    <location>
        <begin position="1"/>
        <end position="16"/>
    </location>
</feature>
<keyword evidence="6" id="KW-0325">Glycoprotein</keyword>
<keyword evidence="8 10" id="KW-0808">Transferase</keyword>